<dbReference type="Gene3D" id="3.10.290.10">
    <property type="entry name" value="RNA-binding S4 domain"/>
    <property type="match status" value="1"/>
</dbReference>
<dbReference type="AlphaFoldDB" id="A0A084JIW5"/>
<dbReference type="GO" id="GO:0003723">
    <property type="term" value="F:RNA binding"/>
    <property type="evidence" value="ECO:0007669"/>
    <property type="project" value="UniProtKB-KW"/>
</dbReference>
<dbReference type="InterPro" id="IPR047048">
    <property type="entry name" value="TlyA"/>
</dbReference>
<protein>
    <submittedName>
        <fullName evidence="5">RNA methyltransferase</fullName>
    </submittedName>
</protein>
<dbReference type="InterPro" id="IPR004538">
    <property type="entry name" value="Hemolysin_A/TlyA"/>
</dbReference>
<dbReference type="GO" id="GO:0032259">
    <property type="term" value="P:methylation"/>
    <property type="evidence" value="ECO:0007669"/>
    <property type="project" value="UniProtKB-KW"/>
</dbReference>
<organism evidence="5 6">
    <name type="scientific">Clostridium sulfidigenes</name>
    <dbReference type="NCBI Taxonomy" id="318464"/>
    <lineage>
        <taxon>Bacteria</taxon>
        <taxon>Bacillati</taxon>
        <taxon>Bacillota</taxon>
        <taxon>Clostridia</taxon>
        <taxon>Eubacteriales</taxon>
        <taxon>Clostridiaceae</taxon>
        <taxon>Clostridium</taxon>
    </lineage>
</organism>
<keyword evidence="5" id="KW-0808">Transferase</keyword>
<keyword evidence="5" id="KW-0489">Methyltransferase</keyword>
<dbReference type="SUPFAM" id="SSF55174">
    <property type="entry name" value="Alpha-L RNA-binding motif"/>
    <property type="match status" value="1"/>
</dbReference>
<dbReference type="eggNOG" id="COG1189">
    <property type="taxonomic scope" value="Bacteria"/>
</dbReference>
<dbReference type="Proteomes" id="UP000028542">
    <property type="component" value="Unassembled WGS sequence"/>
</dbReference>
<dbReference type="CDD" id="cd00165">
    <property type="entry name" value="S4"/>
    <property type="match status" value="1"/>
</dbReference>
<keyword evidence="1 3" id="KW-0694">RNA-binding</keyword>
<keyword evidence="6" id="KW-1185">Reference proteome</keyword>
<dbReference type="InterPro" id="IPR036986">
    <property type="entry name" value="S4_RNA-bd_sf"/>
</dbReference>
<dbReference type="STRING" id="318464.IO99_01700"/>
<dbReference type="GO" id="GO:0008168">
    <property type="term" value="F:methyltransferase activity"/>
    <property type="evidence" value="ECO:0007669"/>
    <property type="project" value="UniProtKB-KW"/>
</dbReference>
<evidence type="ECO:0000256" key="1">
    <source>
        <dbReference type="ARBA" id="ARBA00022884"/>
    </source>
</evidence>
<dbReference type="SUPFAM" id="SSF53335">
    <property type="entry name" value="S-adenosyl-L-methionine-dependent methyltransferases"/>
    <property type="match status" value="1"/>
</dbReference>
<dbReference type="InterPro" id="IPR002877">
    <property type="entry name" value="RNA_MeTrfase_FtsJ_dom"/>
</dbReference>
<dbReference type="CDD" id="cd02440">
    <property type="entry name" value="AdoMet_MTases"/>
    <property type="match status" value="1"/>
</dbReference>
<gene>
    <name evidence="5" type="ORF">IO99_01700</name>
</gene>
<evidence type="ECO:0000256" key="3">
    <source>
        <dbReference type="PROSITE-ProRule" id="PRU00182"/>
    </source>
</evidence>
<reference evidence="5 6" key="1">
    <citation type="submission" date="2014-07" db="EMBL/GenBank/DDBJ databases">
        <title>Draft genome of Clostridium sulfidigenes 113A isolated from sediments associated with methane hydrate from Krishna Godavari basin.</title>
        <authorList>
            <person name="Honkalas V.S."/>
            <person name="Dabir A.P."/>
            <person name="Arora P."/>
            <person name="Dhakephalkar P.K."/>
        </authorList>
    </citation>
    <scope>NUCLEOTIDE SEQUENCE [LARGE SCALE GENOMIC DNA]</scope>
    <source>
        <strain evidence="5 6">113A</strain>
    </source>
</reference>
<dbReference type="InterPro" id="IPR029063">
    <property type="entry name" value="SAM-dependent_MTases_sf"/>
</dbReference>
<evidence type="ECO:0000313" key="6">
    <source>
        <dbReference type="Proteomes" id="UP000028542"/>
    </source>
</evidence>
<evidence type="ECO:0000256" key="2">
    <source>
        <dbReference type="ARBA" id="ARBA00029460"/>
    </source>
</evidence>
<proteinExistence type="inferred from homology"/>
<feature type="domain" description="RNA-binding S4" evidence="4">
    <location>
        <begin position="6"/>
        <end position="64"/>
    </location>
</feature>
<dbReference type="Gene3D" id="3.40.50.150">
    <property type="entry name" value="Vaccinia Virus protein VP39"/>
    <property type="match status" value="1"/>
</dbReference>
<dbReference type="RefSeq" id="WP_035129378.1">
    <property type="nucleotide sequence ID" value="NZ_JPMD01000001.1"/>
</dbReference>
<dbReference type="PIRSF" id="PIRSF005578">
    <property type="entry name" value="TlyA"/>
    <property type="match status" value="1"/>
</dbReference>
<dbReference type="NCBIfam" id="TIGR00478">
    <property type="entry name" value="tly"/>
    <property type="match status" value="1"/>
</dbReference>
<accession>A0A084JIW5</accession>
<dbReference type="PANTHER" id="PTHR32319:SF0">
    <property type="entry name" value="BACTERIAL HEMOLYSIN-LIKE PROTEIN"/>
    <property type="match status" value="1"/>
</dbReference>
<dbReference type="Pfam" id="PF01479">
    <property type="entry name" value="S4"/>
    <property type="match status" value="1"/>
</dbReference>
<dbReference type="SMART" id="SM00363">
    <property type="entry name" value="S4"/>
    <property type="match status" value="1"/>
</dbReference>
<dbReference type="Pfam" id="PF01728">
    <property type="entry name" value="FtsJ"/>
    <property type="match status" value="1"/>
</dbReference>
<sequence>MLKERVRLDLLVVKKQLAISREKAREYILSGKIYVNGKEERKCGLKVEETAEVEMRGEVIPYVSRGGLKLEKALKDFNINLKGLKCLDIGASTGGFTECMLTSGAIKVYAIDVGKDQLADKLKGDKRVVSMESTNVRNLTMEQIGESCDFASIDVSFISLDKVIPHVIPLLKDVGEVVALIKPQFEAGRGKVSKKGVVKDSKIHEEVILNVVIFLKESHINILNLTYSGIKGPNGNIEYLINFTKDFNRIGNFNSNSIGNIVKNAHEKLTVEDI</sequence>
<dbReference type="PROSITE" id="PS50889">
    <property type="entry name" value="S4"/>
    <property type="match status" value="1"/>
</dbReference>
<dbReference type="InterPro" id="IPR002942">
    <property type="entry name" value="S4_RNA-bd"/>
</dbReference>
<evidence type="ECO:0000313" key="5">
    <source>
        <dbReference type="EMBL" id="KEZ88899.1"/>
    </source>
</evidence>
<name>A0A084JIW5_9CLOT</name>
<dbReference type="EMBL" id="JPMD01000001">
    <property type="protein sequence ID" value="KEZ88899.1"/>
    <property type="molecule type" value="Genomic_DNA"/>
</dbReference>
<evidence type="ECO:0000259" key="4">
    <source>
        <dbReference type="SMART" id="SM00363"/>
    </source>
</evidence>
<dbReference type="PANTHER" id="PTHR32319">
    <property type="entry name" value="BACTERIAL HEMOLYSIN-LIKE PROTEIN"/>
    <property type="match status" value="1"/>
</dbReference>
<comment type="caution">
    <text evidence="5">The sequence shown here is derived from an EMBL/GenBank/DDBJ whole genome shotgun (WGS) entry which is preliminary data.</text>
</comment>
<comment type="similarity">
    <text evidence="2">Belongs to the TlyA family.</text>
</comment>